<feature type="domain" description="Helicase XPB/Ssl2 N-terminal" evidence="1">
    <location>
        <begin position="350"/>
        <end position="467"/>
    </location>
</feature>
<evidence type="ECO:0000259" key="1">
    <source>
        <dbReference type="Pfam" id="PF13625"/>
    </source>
</evidence>
<dbReference type="RefSeq" id="WP_378114293.1">
    <property type="nucleotide sequence ID" value="NZ_JBHSNC010000057.1"/>
</dbReference>
<protein>
    <submittedName>
        <fullName evidence="2">Helicase-associated domain-containing protein</fullName>
    </submittedName>
</protein>
<evidence type="ECO:0000313" key="2">
    <source>
        <dbReference type="EMBL" id="MFC5532327.1"/>
    </source>
</evidence>
<dbReference type="Proteomes" id="UP001596108">
    <property type="component" value="Unassembled WGS sequence"/>
</dbReference>
<gene>
    <name evidence="2" type="ORF">ACFPQ4_23170</name>
</gene>
<dbReference type="EMBL" id="JBHSNC010000057">
    <property type="protein sequence ID" value="MFC5532327.1"/>
    <property type="molecule type" value="Genomic_DNA"/>
</dbReference>
<dbReference type="Pfam" id="PF13625">
    <property type="entry name" value="Helicase_C_3"/>
    <property type="match status" value="1"/>
</dbReference>
<accession>A0ABW0R7L8</accession>
<keyword evidence="2" id="KW-0347">Helicase</keyword>
<organism evidence="2 3">
    <name type="scientific">Cohnella yongneupensis</name>
    <dbReference type="NCBI Taxonomy" id="425006"/>
    <lineage>
        <taxon>Bacteria</taxon>
        <taxon>Bacillati</taxon>
        <taxon>Bacillota</taxon>
        <taxon>Bacilli</taxon>
        <taxon>Bacillales</taxon>
        <taxon>Paenibacillaceae</taxon>
        <taxon>Cohnella</taxon>
    </lineage>
</organism>
<evidence type="ECO:0000313" key="3">
    <source>
        <dbReference type="Proteomes" id="UP001596108"/>
    </source>
</evidence>
<keyword evidence="3" id="KW-1185">Reference proteome</keyword>
<keyword evidence="2" id="KW-0067">ATP-binding</keyword>
<reference evidence="3" key="1">
    <citation type="journal article" date="2019" name="Int. J. Syst. Evol. Microbiol.">
        <title>The Global Catalogue of Microorganisms (GCM) 10K type strain sequencing project: providing services to taxonomists for standard genome sequencing and annotation.</title>
        <authorList>
            <consortium name="The Broad Institute Genomics Platform"/>
            <consortium name="The Broad Institute Genome Sequencing Center for Infectious Disease"/>
            <person name="Wu L."/>
            <person name="Ma J."/>
        </authorList>
    </citation>
    <scope>NUCLEOTIDE SEQUENCE [LARGE SCALE GENOMIC DNA]</scope>
    <source>
        <strain evidence="3">CGMCC 1.18578</strain>
    </source>
</reference>
<comment type="caution">
    <text evidence="2">The sequence shown here is derived from an EMBL/GenBank/DDBJ whole genome shotgun (WGS) entry which is preliminary data.</text>
</comment>
<name>A0ABW0R7L8_9BACL</name>
<sequence>MNVQESLARLPEAIARLIATSPSVGPLLERGQALESILRSSEWAERWTGTSESELVRLLIAILSRYAAMPFESEQLAKAVVEDGFTGAEIRVGLARLRRDGVLFAVRKAWGDRLYYLPTDTISVWQRLLLPVEVLPIATDMDRTTILTDKPFRLPLSLELLLGWHALCERPIVFTSKGTLNRAMIAKFIARMRLTAEELAPLAFAYPNADELPPQAALALDLGLCAGVLVRTTIDIRIDECGLRDWLKLSVREADARLHELLVQRYAAADPQLHLAASAIAALPAQDWLLTLQFARIVPVDKAVAWLSILESFGWLERGVAEQHSVYRKKPDYPDDGSLSEAYESEAGTFILQPDGEIIVTPDVGLAARWTLEHAADRIAADTLFVYRLTRAACARAYDAGYTRQALADFLESGSGEALPTQVQDALTDWYARIGKTTFAEAMLLRAESPEVAKQLLDDPELAALRMMPIGDRDFIVDAASRKTIEARLIKLGYPPAKPISLDNLTSEAPIAAKDGSIDPNVTPEPGWIYKPITVRNFDADQSIPELEDLFPGVLDIPSAWLREPRSYHATTREALVRRAIEWQASLLVKPNEGQPRQFVPCSLERSGANWSALGRWREGAGQSRDLVKVSEQALSEVMIILPSMEEIQTH</sequence>
<keyword evidence="2" id="KW-0547">Nucleotide-binding</keyword>
<keyword evidence="2" id="KW-0378">Hydrolase</keyword>
<proteinExistence type="predicted"/>
<dbReference type="GO" id="GO:0004386">
    <property type="term" value="F:helicase activity"/>
    <property type="evidence" value="ECO:0007669"/>
    <property type="project" value="UniProtKB-KW"/>
</dbReference>
<dbReference type="InterPro" id="IPR032830">
    <property type="entry name" value="XPB/Ssl2_N"/>
</dbReference>